<dbReference type="PANTHER" id="PTHR45807:SF7">
    <property type="entry name" value="TYROSINE-PROTEIN KINASE HOPSCOTCH"/>
    <property type="match status" value="1"/>
</dbReference>
<feature type="transmembrane region" description="Helical" evidence="2">
    <location>
        <begin position="239"/>
        <end position="259"/>
    </location>
</feature>
<gene>
    <name evidence="4" type="ORF">BaRGS_00024737</name>
</gene>
<feature type="compositionally biased region" description="Polar residues" evidence="1">
    <location>
        <begin position="956"/>
        <end position="969"/>
    </location>
</feature>
<comment type="caution">
    <text evidence="4">The sequence shown here is derived from an EMBL/GenBank/DDBJ whole genome shotgun (WGS) entry which is preliminary data.</text>
</comment>
<dbReference type="InterPro" id="IPR051286">
    <property type="entry name" value="JAK"/>
</dbReference>
<dbReference type="PANTHER" id="PTHR45807">
    <property type="entry name" value="TYROSINE-PROTEIN KINASE HOPSCOTCH"/>
    <property type="match status" value="1"/>
</dbReference>
<protein>
    <recommendedName>
        <fullName evidence="3">Protein kinase domain-containing protein</fullName>
    </recommendedName>
</protein>
<feature type="domain" description="Protein kinase" evidence="3">
    <location>
        <begin position="1126"/>
        <end position="1423"/>
    </location>
</feature>
<dbReference type="PROSITE" id="PS00109">
    <property type="entry name" value="PROTEIN_KINASE_TYR"/>
    <property type="match status" value="1"/>
</dbReference>
<dbReference type="InterPro" id="IPR011009">
    <property type="entry name" value="Kinase-like_dom_sf"/>
</dbReference>
<dbReference type="InterPro" id="IPR001245">
    <property type="entry name" value="Ser-Thr/Tyr_kinase_cat_dom"/>
</dbReference>
<feature type="region of interest" description="Disordered" evidence="1">
    <location>
        <begin position="942"/>
        <end position="1009"/>
    </location>
</feature>
<organism evidence="4 5">
    <name type="scientific">Batillaria attramentaria</name>
    <dbReference type="NCBI Taxonomy" id="370345"/>
    <lineage>
        <taxon>Eukaryota</taxon>
        <taxon>Metazoa</taxon>
        <taxon>Spiralia</taxon>
        <taxon>Lophotrochozoa</taxon>
        <taxon>Mollusca</taxon>
        <taxon>Gastropoda</taxon>
        <taxon>Caenogastropoda</taxon>
        <taxon>Sorbeoconcha</taxon>
        <taxon>Cerithioidea</taxon>
        <taxon>Batillariidae</taxon>
        <taxon>Batillaria</taxon>
    </lineage>
</organism>
<evidence type="ECO:0000313" key="4">
    <source>
        <dbReference type="EMBL" id="KAK7484002.1"/>
    </source>
</evidence>
<keyword evidence="5" id="KW-1185">Reference proteome</keyword>
<keyword evidence="2" id="KW-0812">Transmembrane</keyword>
<feature type="compositionally biased region" description="Low complexity" evidence="1">
    <location>
        <begin position="991"/>
        <end position="1009"/>
    </location>
</feature>
<dbReference type="SUPFAM" id="SSF56112">
    <property type="entry name" value="Protein kinase-like (PK-like)"/>
    <property type="match status" value="2"/>
</dbReference>
<keyword evidence="2" id="KW-1133">Transmembrane helix</keyword>
<dbReference type="EMBL" id="JACVVK020000217">
    <property type="protein sequence ID" value="KAK7484002.1"/>
    <property type="molecule type" value="Genomic_DNA"/>
</dbReference>
<feature type="transmembrane region" description="Helical" evidence="2">
    <location>
        <begin position="179"/>
        <end position="201"/>
    </location>
</feature>
<dbReference type="CDD" id="cd00192">
    <property type="entry name" value="PTKc"/>
    <property type="match status" value="1"/>
</dbReference>
<reference evidence="4 5" key="1">
    <citation type="journal article" date="2023" name="Sci. Data">
        <title>Genome assembly of the Korean intertidal mud-creeper Batillaria attramentaria.</title>
        <authorList>
            <person name="Patra A.K."/>
            <person name="Ho P.T."/>
            <person name="Jun S."/>
            <person name="Lee S.J."/>
            <person name="Kim Y."/>
            <person name="Won Y.J."/>
        </authorList>
    </citation>
    <scope>NUCLEOTIDE SEQUENCE [LARGE SCALE GENOMIC DNA]</scope>
    <source>
        <strain evidence="4">Wonlab-2016</strain>
    </source>
</reference>
<evidence type="ECO:0000256" key="2">
    <source>
        <dbReference type="SAM" id="Phobius"/>
    </source>
</evidence>
<evidence type="ECO:0000259" key="3">
    <source>
        <dbReference type="PROSITE" id="PS50011"/>
    </source>
</evidence>
<evidence type="ECO:0000256" key="1">
    <source>
        <dbReference type="SAM" id="MobiDB-lite"/>
    </source>
</evidence>
<name>A0ABD0KAA6_9CAEN</name>
<evidence type="ECO:0000313" key="5">
    <source>
        <dbReference type="Proteomes" id="UP001519460"/>
    </source>
</evidence>
<dbReference type="Proteomes" id="UP001519460">
    <property type="component" value="Unassembled WGS sequence"/>
</dbReference>
<feature type="compositionally biased region" description="Polar residues" evidence="1">
    <location>
        <begin position="978"/>
        <end position="990"/>
    </location>
</feature>
<proteinExistence type="predicted"/>
<accession>A0ABD0KAA6</accession>
<feature type="domain" description="Protein kinase" evidence="3">
    <location>
        <begin position="701"/>
        <end position="1047"/>
    </location>
</feature>
<dbReference type="Pfam" id="PF07714">
    <property type="entry name" value="PK_Tyr_Ser-Thr"/>
    <property type="match status" value="2"/>
</dbReference>
<dbReference type="PROSITE" id="PS50011">
    <property type="entry name" value="PROTEIN_KINASE_DOM"/>
    <property type="match status" value="2"/>
</dbReference>
<keyword evidence="2" id="KW-0472">Membrane</keyword>
<dbReference type="InterPro" id="IPR000719">
    <property type="entry name" value="Prot_kinase_dom"/>
</dbReference>
<dbReference type="Gene3D" id="1.10.510.10">
    <property type="entry name" value="Transferase(Phosphotransferase) domain 1"/>
    <property type="match status" value="2"/>
</dbReference>
<dbReference type="InterPro" id="IPR008266">
    <property type="entry name" value="Tyr_kinase_AS"/>
</dbReference>
<feature type="transmembrane region" description="Helical" evidence="2">
    <location>
        <begin position="207"/>
        <end position="227"/>
    </location>
</feature>
<sequence length="1429" mass="162391">MQPPAGTGLCQQVTVHFYGSGFSQTPPLAIPIATSDPQIPLSCERVCMQSAEHLTKQLGRCYQRSREREIGPGYLPLFGLYAADHTQQQWLSDAHVFTESQDVYFRLKLRLAKGKIPDGIIMDYLYLQCADDFRSGRLWSHFEEKNKIEDIATLVAYIIWELASSGRYRMMVGRGDLPVGLWFMWWAVVRVVGCGSCGGLWFMRWAVVRVVGCGSCGGLWFVWWVVVRVVGCGSCGGLWFMRWAVVHAVGCGSCGGLWFVRWAVVRAVGCGSCGGLWFVWWAVVRVVGCGSCGGLWFVWWVVVRVVGCGSCGGLWFVTEDSKKLTTPLEQLTKITLIQRKITLWGLKHVIPKKLSEALRKEFNIMDPLMRYLMHNKLHEGMASFYENWKAETIENMRLQFVEDLMYKDVPYYSLEYYPAKKVDMNNETNARESDVEVIIRPYTDGCAPGLYFNKQMVCPLDAIVTVKITEQESNRKMQSCRVQLDRCNGPPVILDFPTRAAAESFATVLESYYRMQVNFFYSLTEGELAASTVKILQALRSFGPMREEDASERLKGACGPDNLMERSASNERELTFLIYQDCVEFDTLHVLAGGGGEDSGKLTCDVRLQPNSDRELGVDFCITFHEGGTNETYTRSDDIRIDLSRRYGRQIVPRDERCRGMECVQEEEQLIPYNYYQPGHAPSRNADTDQLCLFEEAELAVTEKNRIAHGMFTDIYRTEHRKQGREVIIKKMTDMRGDVQQAYSRSMAHLHSLRFCSHIFVRFYGQMMLPPLRFVLESVPCGSLLHRLPQTPPLNWLQIGSVLVQLGHCLYDLKAKRTTYRSFCCKKILIHQENLEQLRIKLGDPCQTFYLDTLPVDDQQNTQRLPWVAVERFSNLALHTIESEVYAVGTTIWEMMTGKDPIREIPPLSVKNFFAEGNMLPDPCPSPTQEWVATQNFESAKPVSPDVSLQPVPAEGSSQRISGEESVSTYCKEHRTDGSASDSSNLTSGDTMMTSVSGSRSTSEGSCMSTKQQIVQQAVLLMRKCWNREPSERPTPNDFIKDAQKVAELADRAKEEDPEWQVRLCLEAIQKTDNITNQDAARQLQSRLAARQEVMFVDQSPENSDLLKKLFECSDRFIESSLLHLDDPQVSLGKGQFGVVLRGELSVACETRQAQRAQSSTTKVAVKQMSNPSSKNKQLFLKEALLWSKLHDPEPHSNIVLLHGIVLPGQSNMSSPFLLVMEFADLGSLESYVKKNKHKLGMQDFQKILCSMGKDVSEGMEFLSQRKLTHGDLAARNILLFTNPHRTGTPVAKVSDFGLAHWLKGGARGYYKRDNDLPFPAYWMALEVLEEDRYNSMTDVWSFGTVLWEMFSGDDPATAMNTAHLPEQEIVDALKRKYRAEERLPKPMYCPTQVYNLMRLCWHIDREERPRFCDLAQDIKRLIEMDLSN</sequence>